<proteinExistence type="predicted"/>
<dbReference type="AlphaFoldDB" id="A0A7E4UVB8"/>
<evidence type="ECO:0000313" key="1">
    <source>
        <dbReference type="Proteomes" id="UP000492821"/>
    </source>
</evidence>
<reference evidence="2" key="2">
    <citation type="submission" date="2020-10" db="UniProtKB">
        <authorList>
            <consortium name="WormBaseParasite"/>
        </authorList>
    </citation>
    <scope>IDENTIFICATION</scope>
</reference>
<organism evidence="1 2">
    <name type="scientific">Panagrellus redivivus</name>
    <name type="common">Microworm</name>
    <dbReference type="NCBI Taxonomy" id="6233"/>
    <lineage>
        <taxon>Eukaryota</taxon>
        <taxon>Metazoa</taxon>
        <taxon>Ecdysozoa</taxon>
        <taxon>Nematoda</taxon>
        <taxon>Chromadorea</taxon>
        <taxon>Rhabditida</taxon>
        <taxon>Tylenchina</taxon>
        <taxon>Panagrolaimomorpha</taxon>
        <taxon>Panagrolaimoidea</taxon>
        <taxon>Panagrolaimidae</taxon>
        <taxon>Panagrellus</taxon>
    </lineage>
</organism>
<reference evidence="1" key="1">
    <citation type="journal article" date="2013" name="Genetics">
        <title>The draft genome and transcriptome of Panagrellus redivivus are shaped by the harsh demands of a free-living lifestyle.</title>
        <authorList>
            <person name="Srinivasan J."/>
            <person name="Dillman A.R."/>
            <person name="Macchietto M.G."/>
            <person name="Heikkinen L."/>
            <person name="Lakso M."/>
            <person name="Fracchia K.M."/>
            <person name="Antoshechkin I."/>
            <person name="Mortazavi A."/>
            <person name="Wong G."/>
            <person name="Sternberg P.W."/>
        </authorList>
    </citation>
    <scope>NUCLEOTIDE SEQUENCE [LARGE SCALE GENOMIC DNA]</scope>
    <source>
        <strain evidence="1">MT8872</strain>
    </source>
</reference>
<accession>A0A7E4UVB8</accession>
<name>A0A7E4UVB8_PANRE</name>
<keyword evidence="1" id="KW-1185">Reference proteome</keyword>
<evidence type="ECO:0000313" key="2">
    <source>
        <dbReference type="WBParaSite" id="Pan_g13276.t1"/>
    </source>
</evidence>
<dbReference type="Proteomes" id="UP000492821">
    <property type="component" value="Unassembled WGS sequence"/>
</dbReference>
<dbReference type="WBParaSite" id="Pan_g13276.t1">
    <property type="protein sequence ID" value="Pan_g13276.t1"/>
    <property type="gene ID" value="Pan_g13276"/>
</dbReference>
<protein>
    <submittedName>
        <fullName evidence="2">Transposase</fullName>
    </submittedName>
</protein>
<sequence length="70" mass="7779">MNSTKVRYSPYEKCLIRVDKFFEKASTWMKAVQTSGYKANIVAKMVSGGNRTIAIFTALSNCITTGSFSE</sequence>